<gene>
    <name evidence="1" type="ORF">T03_16535</name>
</gene>
<organism evidence="1 2">
    <name type="scientific">Trichinella britovi</name>
    <name type="common">Parasitic roundworm</name>
    <dbReference type="NCBI Taxonomy" id="45882"/>
    <lineage>
        <taxon>Eukaryota</taxon>
        <taxon>Metazoa</taxon>
        <taxon>Ecdysozoa</taxon>
        <taxon>Nematoda</taxon>
        <taxon>Enoplea</taxon>
        <taxon>Dorylaimia</taxon>
        <taxon>Trichinellida</taxon>
        <taxon>Trichinellidae</taxon>
        <taxon>Trichinella</taxon>
    </lineage>
</organism>
<accession>A0A0V0Z6J3</accession>
<dbReference type="EMBL" id="JYDI01004033">
    <property type="protein sequence ID" value="KRY08024.1"/>
    <property type="molecule type" value="Genomic_DNA"/>
</dbReference>
<evidence type="ECO:0000313" key="1">
    <source>
        <dbReference type="EMBL" id="KRY08024.1"/>
    </source>
</evidence>
<keyword evidence="2" id="KW-1185">Reference proteome</keyword>
<proteinExistence type="predicted"/>
<name>A0A0V0Z6J3_TRIBR</name>
<dbReference type="Proteomes" id="UP000054653">
    <property type="component" value="Unassembled WGS sequence"/>
</dbReference>
<sequence length="48" mass="5635">MQCPPHCELKKVQLLPAYFHLLPTFRIAKLFYHRPPIDSLLPHRPPSS</sequence>
<comment type="caution">
    <text evidence="1">The sequence shown here is derived from an EMBL/GenBank/DDBJ whole genome shotgun (WGS) entry which is preliminary data.</text>
</comment>
<reference evidence="1 2" key="1">
    <citation type="submission" date="2015-01" db="EMBL/GenBank/DDBJ databases">
        <title>Evolution of Trichinella species and genotypes.</title>
        <authorList>
            <person name="Korhonen P.K."/>
            <person name="Edoardo P."/>
            <person name="Giuseppe L.R."/>
            <person name="Gasser R.B."/>
        </authorList>
    </citation>
    <scope>NUCLEOTIDE SEQUENCE [LARGE SCALE GENOMIC DNA]</scope>
    <source>
        <strain evidence="1">ISS120</strain>
    </source>
</reference>
<dbReference type="AlphaFoldDB" id="A0A0V0Z6J3"/>
<protein>
    <submittedName>
        <fullName evidence="1">Uncharacterized protein</fullName>
    </submittedName>
</protein>
<evidence type="ECO:0000313" key="2">
    <source>
        <dbReference type="Proteomes" id="UP000054653"/>
    </source>
</evidence>